<proteinExistence type="inferred from homology"/>
<keyword evidence="1" id="KW-0501">Molybdenum cofactor biosynthesis</keyword>
<comment type="function">
    <text evidence="1">Catalyzes the insertion of molybdate into adenylated molybdopterin with the concomitant release of AMP.</text>
</comment>
<evidence type="ECO:0000313" key="3">
    <source>
        <dbReference type="EMBL" id="CUN88114.1"/>
    </source>
</evidence>
<dbReference type="Proteomes" id="UP000095488">
    <property type="component" value="Unassembled WGS sequence"/>
</dbReference>
<sequence>MKKVNVRDAVGMVLCHDITQIIPGKFKGRAFQKGHIIQEEDIEKLLSCGKEHIYVWEYKEGILHENEAAERLRDIVCGDGIEFGAEIKEGKIDFFAKEDGLLKVNEEELFKINSLGEMMVATIHNNTPVKKGEKLGGTRIIPLVIEEEKIKRAEDLIPTKIMEVKKIHPKKAYMITTGSEVYSGKIQDAFGPAVKRKLEEYNCELVRQVILPDDKEKIKEAIKDALNDGAELVMCTGGMSVDPDDMTPTAIKETGAELVTYGSPVLPGAMLLVAYNGDVPILGLPGCVMYNKRTAFDLVLPRVLANEKVTFEDIAKLGHGGFCLNCKVCTFPHCSFGK</sequence>
<evidence type="ECO:0000256" key="1">
    <source>
        <dbReference type="RuleBase" id="RU365090"/>
    </source>
</evidence>
<dbReference type="InterPro" id="IPR001453">
    <property type="entry name" value="MoaB/Mog_dom"/>
</dbReference>
<dbReference type="CDD" id="cd03522">
    <property type="entry name" value="MoeA_like"/>
    <property type="match status" value="1"/>
</dbReference>
<keyword evidence="4" id="KW-1185">Reference proteome</keyword>
<reference evidence="3 4" key="1">
    <citation type="submission" date="2015-09" db="EMBL/GenBank/DDBJ databases">
        <authorList>
            <consortium name="Pathogen Informatics"/>
        </authorList>
    </citation>
    <scope>NUCLEOTIDE SEQUENCE [LARGE SCALE GENOMIC DNA]</scope>
    <source>
        <strain evidence="3 4">2789STDY5834858</strain>
    </source>
</reference>
<comment type="caution">
    <text evidence="3">The sequence shown here is derived from an EMBL/GenBank/DDBJ whole genome shotgun (WGS) entry which is preliminary data.</text>
</comment>
<keyword evidence="1" id="KW-0479">Metal-binding</keyword>
<accession>A0ABM9UQ38</accession>
<dbReference type="Pfam" id="PF00994">
    <property type="entry name" value="MoCF_biosynth"/>
    <property type="match status" value="1"/>
</dbReference>
<dbReference type="SUPFAM" id="SSF53218">
    <property type="entry name" value="Molybdenum cofactor biosynthesis proteins"/>
    <property type="match status" value="1"/>
</dbReference>
<name>A0ABM9UQ38_SARVE</name>
<evidence type="ECO:0000313" key="4">
    <source>
        <dbReference type="Proteomes" id="UP000095488"/>
    </source>
</evidence>
<dbReference type="InterPro" id="IPR036425">
    <property type="entry name" value="MoaB/Mog-like_dom_sf"/>
</dbReference>
<dbReference type="RefSeq" id="WP_055258818.1">
    <property type="nucleotide sequence ID" value="NZ_BCMV01000019.1"/>
</dbReference>
<dbReference type="GO" id="GO:0061599">
    <property type="term" value="F:molybdopterin molybdotransferase activity"/>
    <property type="evidence" value="ECO:0007669"/>
    <property type="project" value="UniProtKB-EC"/>
</dbReference>
<comment type="pathway">
    <text evidence="1">Cofactor biosynthesis; molybdopterin biosynthesis.</text>
</comment>
<feature type="domain" description="MoaB/Mog" evidence="2">
    <location>
        <begin position="173"/>
        <end position="305"/>
    </location>
</feature>
<protein>
    <recommendedName>
        <fullName evidence="1">Molybdopterin molybdenumtransferase</fullName>
        <ecNumber evidence="1">2.10.1.1</ecNumber>
    </recommendedName>
</protein>
<keyword evidence="1 3" id="KW-0808">Transferase</keyword>
<keyword evidence="1" id="KW-0500">Molybdenum</keyword>
<organism evidence="3 4">
    <name type="scientific">Sarcina ventriculi</name>
    <name type="common">Clostridium ventriculi</name>
    <dbReference type="NCBI Taxonomy" id="1267"/>
    <lineage>
        <taxon>Bacteria</taxon>
        <taxon>Bacillati</taxon>
        <taxon>Bacillota</taxon>
        <taxon>Clostridia</taxon>
        <taxon>Eubacteriales</taxon>
        <taxon>Clostridiaceae</taxon>
        <taxon>Sarcina</taxon>
    </lineage>
</organism>
<comment type="cofactor">
    <cofactor evidence="1">
        <name>Mg(2+)</name>
        <dbReference type="ChEBI" id="CHEBI:18420"/>
    </cofactor>
</comment>
<dbReference type="EC" id="2.10.1.1" evidence="1"/>
<dbReference type="SMART" id="SM00852">
    <property type="entry name" value="MoCF_biosynth"/>
    <property type="match status" value="1"/>
</dbReference>
<dbReference type="InterPro" id="IPR038987">
    <property type="entry name" value="MoeA-like"/>
</dbReference>
<dbReference type="EMBL" id="CYZR01000004">
    <property type="protein sequence ID" value="CUN88114.1"/>
    <property type="molecule type" value="Genomic_DNA"/>
</dbReference>
<gene>
    <name evidence="3" type="primary">moeA_1</name>
    <name evidence="3" type="ORF">ERS852473_01316</name>
</gene>
<dbReference type="PANTHER" id="PTHR10192">
    <property type="entry name" value="MOLYBDOPTERIN BIOSYNTHESIS PROTEIN"/>
    <property type="match status" value="1"/>
</dbReference>
<evidence type="ECO:0000259" key="2">
    <source>
        <dbReference type="SMART" id="SM00852"/>
    </source>
</evidence>
<comment type="catalytic activity">
    <reaction evidence="1">
        <text>adenylyl-molybdopterin + molybdate = Mo-molybdopterin + AMP + H(+)</text>
        <dbReference type="Rhea" id="RHEA:35047"/>
        <dbReference type="ChEBI" id="CHEBI:15378"/>
        <dbReference type="ChEBI" id="CHEBI:36264"/>
        <dbReference type="ChEBI" id="CHEBI:62727"/>
        <dbReference type="ChEBI" id="CHEBI:71302"/>
        <dbReference type="ChEBI" id="CHEBI:456215"/>
    </reaction>
</comment>
<keyword evidence="1" id="KW-0460">Magnesium</keyword>
<dbReference type="Gene3D" id="3.40.980.10">
    <property type="entry name" value="MoaB/Mog-like domain"/>
    <property type="match status" value="1"/>
</dbReference>
<dbReference type="PANTHER" id="PTHR10192:SF28">
    <property type="entry name" value="MOLYBDOPTERIN MOLYBDENUMTRANSFERASE"/>
    <property type="match status" value="1"/>
</dbReference>
<comment type="similarity">
    <text evidence="1">Belongs to the MoeA family.</text>
</comment>